<evidence type="ECO:0000256" key="3">
    <source>
        <dbReference type="ARBA" id="ARBA00022737"/>
    </source>
</evidence>
<proteinExistence type="predicted"/>
<feature type="compositionally biased region" description="Low complexity" evidence="8">
    <location>
        <begin position="40"/>
        <end position="50"/>
    </location>
</feature>
<dbReference type="EMBL" id="JAULSY010000032">
    <property type="protein sequence ID" value="KAK0670414.1"/>
    <property type="molecule type" value="Genomic_DNA"/>
</dbReference>
<feature type="domain" description="RING-type" evidence="10">
    <location>
        <begin position="293"/>
        <end position="485"/>
    </location>
</feature>
<feature type="coiled-coil region" evidence="7">
    <location>
        <begin position="641"/>
        <end position="701"/>
    </location>
</feature>
<evidence type="ECO:0000313" key="12">
    <source>
        <dbReference type="Proteomes" id="UP001174997"/>
    </source>
</evidence>
<dbReference type="AlphaFoldDB" id="A0AA40DCT4"/>
<evidence type="ECO:0000256" key="9">
    <source>
        <dbReference type="SAM" id="Phobius"/>
    </source>
</evidence>
<comment type="caution">
    <text evidence="11">The sequence shown here is derived from an EMBL/GenBank/DDBJ whole genome shotgun (WGS) entry which is preliminary data.</text>
</comment>
<name>A0AA40DCT4_9PEZI</name>
<keyword evidence="9" id="KW-0472">Membrane</keyword>
<keyword evidence="7" id="KW-0175">Coiled coil</keyword>
<dbReference type="InterPro" id="IPR031127">
    <property type="entry name" value="E3_UB_ligase_RBR"/>
</dbReference>
<reference evidence="11" key="1">
    <citation type="submission" date="2023-06" db="EMBL/GenBank/DDBJ databases">
        <title>Genome-scale phylogeny and comparative genomics of the fungal order Sordariales.</title>
        <authorList>
            <consortium name="Lawrence Berkeley National Laboratory"/>
            <person name="Hensen N."/>
            <person name="Bonometti L."/>
            <person name="Westerberg I."/>
            <person name="Brannstrom I.O."/>
            <person name="Guillou S."/>
            <person name="Cros-Aarteil S."/>
            <person name="Calhoun S."/>
            <person name="Haridas S."/>
            <person name="Kuo A."/>
            <person name="Mondo S."/>
            <person name="Pangilinan J."/>
            <person name="Riley R."/>
            <person name="Labutti K."/>
            <person name="Andreopoulos B."/>
            <person name="Lipzen A."/>
            <person name="Chen C."/>
            <person name="Yanf M."/>
            <person name="Daum C."/>
            <person name="Ng V."/>
            <person name="Clum A."/>
            <person name="Steindorff A."/>
            <person name="Ohm R."/>
            <person name="Martin F."/>
            <person name="Silar P."/>
            <person name="Natvig D."/>
            <person name="Lalanne C."/>
            <person name="Gautier V."/>
            <person name="Ament-Velasquez S.L."/>
            <person name="Kruys A."/>
            <person name="Hutchinson M.I."/>
            <person name="Powell A.J."/>
            <person name="Barry K."/>
            <person name="Miller A.N."/>
            <person name="Grigoriev I.V."/>
            <person name="Debuchy R."/>
            <person name="Gladieux P."/>
            <person name="Thoren M.H."/>
            <person name="Johannesson H."/>
        </authorList>
    </citation>
    <scope>NUCLEOTIDE SEQUENCE</scope>
    <source>
        <strain evidence="11">CBS 307.81</strain>
    </source>
</reference>
<dbReference type="Proteomes" id="UP001174997">
    <property type="component" value="Unassembled WGS sequence"/>
</dbReference>
<dbReference type="PROSITE" id="PS51873">
    <property type="entry name" value="TRIAD"/>
    <property type="match status" value="1"/>
</dbReference>
<evidence type="ECO:0000259" key="10">
    <source>
        <dbReference type="PROSITE" id="PS51873"/>
    </source>
</evidence>
<keyword evidence="6" id="KW-0862">Zinc</keyword>
<keyword evidence="9" id="KW-1133">Transmembrane helix</keyword>
<evidence type="ECO:0000256" key="2">
    <source>
        <dbReference type="ARBA" id="ARBA00022723"/>
    </source>
</evidence>
<keyword evidence="3" id="KW-0677">Repeat</keyword>
<feature type="region of interest" description="Disordered" evidence="8">
    <location>
        <begin position="502"/>
        <end position="530"/>
    </location>
</feature>
<feature type="compositionally biased region" description="Polar residues" evidence="8">
    <location>
        <begin position="216"/>
        <end position="226"/>
    </location>
</feature>
<keyword evidence="12" id="KW-1185">Reference proteome</keyword>
<protein>
    <recommendedName>
        <fullName evidence="10">RING-type domain-containing protein</fullName>
    </recommendedName>
</protein>
<feature type="transmembrane region" description="Helical" evidence="9">
    <location>
        <begin position="20"/>
        <end position="38"/>
    </location>
</feature>
<dbReference type="CDD" id="cd20335">
    <property type="entry name" value="BRcat_RBR"/>
    <property type="match status" value="1"/>
</dbReference>
<feature type="compositionally biased region" description="Basic and acidic residues" evidence="8">
    <location>
        <begin position="55"/>
        <end position="72"/>
    </location>
</feature>
<gene>
    <name evidence="11" type="ORF">QBC41DRAFT_95664</name>
</gene>
<evidence type="ECO:0000256" key="7">
    <source>
        <dbReference type="SAM" id="Coils"/>
    </source>
</evidence>
<evidence type="ECO:0000256" key="5">
    <source>
        <dbReference type="ARBA" id="ARBA00022786"/>
    </source>
</evidence>
<keyword evidence="9" id="KW-0812">Transmembrane</keyword>
<accession>A0AA40DCT4</accession>
<dbReference type="InterPro" id="IPR013083">
    <property type="entry name" value="Znf_RING/FYVE/PHD"/>
</dbReference>
<keyword evidence="1" id="KW-0808">Transferase</keyword>
<feature type="compositionally biased region" description="Low complexity" evidence="8">
    <location>
        <begin position="199"/>
        <end position="209"/>
    </location>
</feature>
<keyword evidence="4" id="KW-0863">Zinc-finger</keyword>
<dbReference type="InterPro" id="IPR044066">
    <property type="entry name" value="TRIAD_supradom"/>
</dbReference>
<dbReference type="Gene3D" id="1.20.120.1750">
    <property type="match status" value="1"/>
</dbReference>
<dbReference type="GO" id="GO:0004842">
    <property type="term" value="F:ubiquitin-protein transferase activity"/>
    <property type="evidence" value="ECO:0007669"/>
    <property type="project" value="InterPro"/>
</dbReference>
<evidence type="ECO:0000313" key="11">
    <source>
        <dbReference type="EMBL" id="KAK0670414.1"/>
    </source>
</evidence>
<keyword evidence="2" id="KW-0479">Metal-binding</keyword>
<dbReference type="Gene3D" id="3.30.40.10">
    <property type="entry name" value="Zinc/RING finger domain, C3HC4 (zinc finger)"/>
    <property type="match status" value="1"/>
</dbReference>
<dbReference type="PANTHER" id="PTHR11685">
    <property type="entry name" value="RBR FAMILY RING FINGER AND IBR DOMAIN-CONTAINING"/>
    <property type="match status" value="1"/>
</dbReference>
<feature type="region of interest" description="Disordered" evidence="8">
    <location>
        <begin position="165"/>
        <end position="236"/>
    </location>
</feature>
<feature type="region of interest" description="Disordered" evidence="8">
    <location>
        <begin position="40"/>
        <end position="72"/>
    </location>
</feature>
<dbReference type="GO" id="GO:0016567">
    <property type="term" value="P:protein ubiquitination"/>
    <property type="evidence" value="ECO:0007669"/>
    <property type="project" value="InterPro"/>
</dbReference>
<evidence type="ECO:0000256" key="4">
    <source>
        <dbReference type="ARBA" id="ARBA00022771"/>
    </source>
</evidence>
<evidence type="ECO:0000256" key="6">
    <source>
        <dbReference type="ARBA" id="ARBA00022833"/>
    </source>
</evidence>
<organism evidence="11 12">
    <name type="scientific">Cercophora samala</name>
    <dbReference type="NCBI Taxonomy" id="330535"/>
    <lineage>
        <taxon>Eukaryota</taxon>
        <taxon>Fungi</taxon>
        <taxon>Dikarya</taxon>
        <taxon>Ascomycota</taxon>
        <taxon>Pezizomycotina</taxon>
        <taxon>Sordariomycetes</taxon>
        <taxon>Sordariomycetidae</taxon>
        <taxon>Sordariales</taxon>
        <taxon>Lasiosphaeriaceae</taxon>
        <taxon>Cercophora</taxon>
    </lineage>
</organism>
<dbReference type="CDD" id="cd22584">
    <property type="entry name" value="Rcat_RBR_unk"/>
    <property type="match status" value="1"/>
</dbReference>
<dbReference type="SUPFAM" id="SSF57850">
    <property type="entry name" value="RING/U-box"/>
    <property type="match status" value="2"/>
</dbReference>
<evidence type="ECO:0000256" key="8">
    <source>
        <dbReference type="SAM" id="MobiDB-lite"/>
    </source>
</evidence>
<sequence length="742" mass="82854">MPAVLHNGDFDKDNLTFIQVILWAILQAMALAVVGHVTRGPTRPVRRGTTAVDDDPLRKDSPDEPPNLREKGKQVDIAVSLPEQAPTTWSPPPQLEYKDLDDGEHFLVDYPVPEALSSYPPELGDIPDTIRTVVRLSIDAVFERARLEKEAAVALAQRIARDNATDADVAGQEHEETATGNQQAAQENEPAEEGSSTETPAPVVTAVTAISPSIAEENQSPPSDTNAEPERPIVKPSRSWLRRVLSHRYSAPSVSPAGGRNDSQETPESPSSFTRFIFKTFIRPSDGNKGPEEEIECTACLEPISRGDSVRASICDHSYCKPCFEQLVLTGLQTEAQFPPKCCLNPIPCRTITKYASRSTRKLYTDKSAEYTTDKIYCPIPDCGRWHDKRAITFKYTTAPKCPNGHKMCSVCHQKAHKRGQYCPKDPDLIRAKAFIKEFGWQRCPKCHATVEHISGCRHMRCRCGGRFCYVCGAKWGTCKCLDSKVAEMKAVAAMIRLQKQRQDQGEPAGQAGLSGQELTPPPAASTKTTTATTLAQLTEISERSSHLTSVLASITNHQENTLTTAHAHETHLLQRSHSTRRRTLNQNHTKALTPLHNAHTTAISALREKHAADTAASTKEYTLKVRELYQNPELKGDALLERVQKAYKEHQVRKQETSRRNTREVGMLQLEQMGAMMEKKKGLMREREEVEGELGREARELRGRQVREAEWAVLVWEERGRMLREMEEREREVVILAGGES</sequence>
<feature type="region of interest" description="Disordered" evidence="8">
    <location>
        <begin position="251"/>
        <end position="271"/>
    </location>
</feature>
<dbReference type="GO" id="GO:0008270">
    <property type="term" value="F:zinc ion binding"/>
    <property type="evidence" value="ECO:0007669"/>
    <property type="project" value="UniProtKB-KW"/>
</dbReference>
<keyword evidence="5" id="KW-0833">Ubl conjugation pathway</keyword>
<evidence type="ECO:0000256" key="1">
    <source>
        <dbReference type="ARBA" id="ARBA00022679"/>
    </source>
</evidence>